<sequence>MFSLIECRPYLNSIDEPGDLFGNKVWLVTEVDSSFDNGKACLERNNNSAFYFELFFDSILDNSALRKNPHHQNHF</sequence>
<reference evidence="1" key="1">
    <citation type="journal article" date="2012" name="Nature">
        <title>The oyster genome reveals stress adaptation and complexity of shell formation.</title>
        <authorList>
            <person name="Zhang G."/>
            <person name="Fang X."/>
            <person name="Guo X."/>
            <person name="Li L."/>
            <person name="Luo R."/>
            <person name="Xu F."/>
            <person name="Yang P."/>
            <person name="Zhang L."/>
            <person name="Wang X."/>
            <person name="Qi H."/>
            <person name="Xiong Z."/>
            <person name="Que H."/>
            <person name="Xie Y."/>
            <person name="Holland P.W."/>
            <person name="Paps J."/>
            <person name="Zhu Y."/>
            <person name="Wu F."/>
            <person name="Chen Y."/>
            <person name="Wang J."/>
            <person name="Peng C."/>
            <person name="Meng J."/>
            <person name="Yang L."/>
            <person name="Liu J."/>
            <person name="Wen B."/>
            <person name="Zhang N."/>
            <person name="Huang Z."/>
            <person name="Zhu Q."/>
            <person name="Feng Y."/>
            <person name="Mount A."/>
            <person name="Hedgecock D."/>
            <person name="Xu Z."/>
            <person name="Liu Y."/>
            <person name="Domazet-Loso T."/>
            <person name="Du Y."/>
            <person name="Sun X."/>
            <person name="Zhang S."/>
            <person name="Liu B."/>
            <person name="Cheng P."/>
            <person name="Jiang X."/>
            <person name="Li J."/>
            <person name="Fan D."/>
            <person name="Wang W."/>
            <person name="Fu W."/>
            <person name="Wang T."/>
            <person name="Wang B."/>
            <person name="Zhang J."/>
            <person name="Peng Z."/>
            <person name="Li Y."/>
            <person name="Li N."/>
            <person name="Wang J."/>
            <person name="Chen M."/>
            <person name="He Y."/>
            <person name="Tan F."/>
            <person name="Song X."/>
            <person name="Zheng Q."/>
            <person name="Huang R."/>
            <person name="Yang H."/>
            <person name="Du X."/>
            <person name="Chen L."/>
            <person name="Yang M."/>
            <person name="Gaffney P.M."/>
            <person name="Wang S."/>
            <person name="Luo L."/>
            <person name="She Z."/>
            <person name="Ming Y."/>
            <person name="Huang W."/>
            <person name="Zhang S."/>
            <person name="Huang B."/>
            <person name="Zhang Y."/>
            <person name="Qu T."/>
            <person name="Ni P."/>
            <person name="Miao G."/>
            <person name="Wang J."/>
            <person name="Wang Q."/>
            <person name="Steinberg C.E."/>
            <person name="Wang H."/>
            <person name="Li N."/>
            <person name="Qian L."/>
            <person name="Zhang G."/>
            <person name="Li Y."/>
            <person name="Yang H."/>
            <person name="Liu X."/>
            <person name="Wang J."/>
            <person name="Yin Y."/>
            <person name="Wang J."/>
        </authorList>
    </citation>
    <scope>NUCLEOTIDE SEQUENCE [LARGE SCALE GENOMIC DNA]</scope>
    <source>
        <strain evidence="1">05x7-T-G4-1.051#20</strain>
    </source>
</reference>
<dbReference type="EMBL" id="JH816649">
    <property type="protein sequence ID" value="EKC42408.1"/>
    <property type="molecule type" value="Genomic_DNA"/>
</dbReference>
<organism evidence="1">
    <name type="scientific">Magallana gigas</name>
    <name type="common">Pacific oyster</name>
    <name type="synonym">Crassostrea gigas</name>
    <dbReference type="NCBI Taxonomy" id="29159"/>
    <lineage>
        <taxon>Eukaryota</taxon>
        <taxon>Metazoa</taxon>
        <taxon>Spiralia</taxon>
        <taxon>Lophotrochozoa</taxon>
        <taxon>Mollusca</taxon>
        <taxon>Bivalvia</taxon>
        <taxon>Autobranchia</taxon>
        <taxon>Pteriomorphia</taxon>
        <taxon>Ostreida</taxon>
        <taxon>Ostreoidea</taxon>
        <taxon>Ostreidae</taxon>
        <taxon>Magallana</taxon>
    </lineage>
</organism>
<accession>K1R9H1</accession>
<evidence type="ECO:0000313" key="1">
    <source>
        <dbReference type="EMBL" id="EKC42408.1"/>
    </source>
</evidence>
<dbReference type="AlphaFoldDB" id="K1R9H1"/>
<dbReference type="HOGENOM" id="CLU_2673529_0_0_1"/>
<protein>
    <submittedName>
        <fullName evidence="1">Uncharacterized protein</fullName>
    </submittedName>
</protein>
<gene>
    <name evidence="1" type="ORF">CGI_10015708</name>
</gene>
<proteinExistence type="predicted"/>
<name>K1R9H1_MAGGI</name>
<dbReference type="InParanoid" id="K1R9H1"/>